<dbReference type="SUPFAM" id="SSF82171">
    <property type="entry name" value="DPP6 N-terminal domain-like"/>
    <property type="match status" value="1"/>
</dbReference>
<dbReference type="Gene3D" id="2.120.10.30">
    <property type="entry name" value="TolB, C-terminal domain"/>
    <property type="match status" value="1"/>
</dbReference>
<dbReference type="AlphaFoldDB" id="A0A366I3X1"/>
<evidence type="ECO:0000313" key="1">
    <source>
        <dbReference type="EMBL" id="RBP62651.1"/>
    </source>
</evidence>
<evidence type="ECO:0008006" key="3">
    <source>
        <dbReference type="Google" id="ProtNLM"/>
    </source>
</evidence>
<dbReference type="OrthoDB" id="2386786at2"/>
<dbReference type="RefSeq" id="WP_113920968.1">
    <property type="nucleotide sequence ID" value="NZ_QNRX01000011.1"/>
</dbReference>
<organism evidence="1 2">
    <name type="scientific">Alkalibaculum bacchi</name>
    <dbReference type="NCBI Taxonomy" id="645887"/>
    <lineage>
        <taxon>Bacteria</taxon>
        <taxon>Bacillati</taxon>
        <taxon>Bacillota</taxon>
        <taxon>Clostridia</taxon>
        <taxon>Eubacteriales</taxon>
        <taxon>Eubacteriaceae</taxon>
        <taxon>Alkalibaculum</taxon>
    </lineage>
</organism>
<keyword evidence="2" id="KW-1185">Reference proteome</keyword>
<comment type="caution">
    <text evidence="1">The sequence shown here is derived from an EMBL/GenBank/DDBJ whole genome shotgun (WGS) entry which is preliminary data.</text>
</comment>
<accession>A0A366I3X1</accession>
<reference evidence="1 2" key="1">
    <citation type="submission" date="2018-06" db="EMBL/GenBank/DDBJ databases">
        <title>Genomic Encyclopedia of Type Strains, Phase IV (KMG-IV): sequencing the most valuable type-strain genomes for metagenomic binning, comparative biology and taxonomic classification.</title>
        <authorList>
            <person name="Goeker M."/>
        </authorList>
    </citation>
    <scope>NUCLEOTIDE SEQUENCE [LARGE SCALE GENOMIC DNA]</scope>
    <source>
        <strain evidence="1 2">DSM 22112</strain>
    </source>
</reference>
<dbReference type="Proteomes" id="UP000253490">
    <property type="component" value="Unassembled WGS sequence"/>
</dbReference>
<dbReference type="PROSITE" id="PS51257">
    <property type="entry name" value="PROKAR_LIPOPROTEIN"/>
    <property type="match status" value="1"/>
</dbReference>
<dbReference type="InterPro" id="IPR011042">
    <property type="entry name" value="6-blade_b-propeller_TolB-like"/>
</dbReference>
<protein>
    <recommendedName>
        <fullName evidence="3">TolB protein</fullName>
    </recommendedName>
</protein>
<proteinExistence type="predicted"/>
<dbReference type="EMBL" id="QNRX01000011">
    <property type="protein sequence ID" value="RBP62651.1"/>
    <property type="molecule type" value="Genomic_DNA"/>
</dbReference>
<gene>
    <name evidence="1" type="ORF">DES36_11184</name>
</gene>
<name>A0A366I3X1_9FIRM</name>
<evidence type="ECO:0000313" key="2">
    <source>
        <dbReference type="Proteomes" id="UP000253490"/>
    </source>
</evidence>
<sequence length="398" mass="45551">MAIKKLFIVLLIFLISTGCSPIFLKENNPVVLDNSTGLNENQTLIQNAADESDRALIKNIDDNLTQGLVYDISNDGELLLMGIPTNSINANIKTTNSYSNLYTYNIKNKQQKQILLSSKEQSNAVFDEKNKGMIYVEYNKDADGRIVPDSYKLNWTDYEGSQTKNISLTEESVSPKFSLIDDDLLIYGNSKGQIQLVKTSNIVRKQILRDTYTLTNNLSIYKIDCFDDYKLAFFLAMNPTTNAMDLYYVVLDEKEIEPVLMQSNVTDFSLSKKDQSILYSVTDKNQTVLMHVDMYYNKQVLYKGPMSMFYLTPNENQIIYREKVDESSNNQNLWIMNTDGSKSMQLASNLKIASDKIVFSPDMQTIYFSVLYLKDSESNTKEVLKHRVYAIDFSNLKK</sequence>